<gene>
    <name evidence="1" type="ORF">FZ040_13560</name>
</gene>
<organism evidence="1 2">
    <name type="scientific">Selenomonas ruminis</name>
    <dbReference type="NCBI Taxonomy" id="2593411"/>
    <lineage>
        <taxon>Bacteria</taxon>
        <taxon>Bacillati</taxon>
        <taxon>Bacillota</taxon>
        <taxon>Negativicutes</taxon>
        <taxon>Selenomonadales</taxon>
        <taxon>Selenomonadaceae</taxon>
        <taxon>Selenomonas</taxon>
    </lineage>
</organism>
<accession>A0A5D6VUR2</accession>
<dbReference type="EMBL" id="VTOY01000026">
    <property type="protein sequence ID" value="TYZ19260.1"/>
    <property type="molecule type" value="Genomic_DNA"/>
</dbReference>
<dbReference type="AlphaFoldDB" id="A0A5D6VUR2"/>
<name>A0A5D6VUR2_9FIRM</name>
<protein>
    <submittedName>
        <fullName evidence="1">Uncharacterized protein</fullName>
    </submittedName>
</protein>
<comment type="caution">
    <text evidence="1">The sequence shown here is derived from an EMBL/GenBank/DDBJ whole genome shotgun (WGS) entry which is preliminary data.</text>
</comment>
<dbReference type="RefSeq" id="WP_149172502.1">
    <property type="nucleotide sequence ID" value="NZ_VTOY01000026.1"/>
</dbReference>
<sequence length="129" mass="14893">MRKGHYTAGDIEGLTIIPADKKNHVVQTAYGRVDGVLIFSNGFDIEIGEREEKIIFNGLFDQFEEKIPAKYQMVAEIIRKKANGRGGKRFGAGRPKTLSVYEEKKTRSFKLTNYEYMKVKEYILQLRKK</sequence>
<dbReference type="Proteomes" id="UP000323646">
    <property type="component" value="Unassembled WGS sequence"/>
</dbReference>
<reference evidence="1 2" key="1">
    <citation type="submission" date="2019-08" db="EMBL/GenBank/DDBJ databases">
        <title>Selenomonas sp. mPRGC5 and Selenomonas sp. mPRGC8 isolated from ruminal fluid of dairy goat (Capra hircus).</title>
        <authorList>
            <person name="Poothong S."/>
            <person name="Nuengjamnong C."/>
            <person name="Tanasupawat S."/>
        </authorList>
    </citation>
    <scope>NUCLEOTIDE SEQUENCE [LARGE SCALE GENOMIC DNA]</scope>
    <source>
        <strain evidence="2">mPRGC5</strain>
    </source>
</reference>
<evidence type="ECO:0000313" key="1">
    <source>
        <dbReference type="EMBL" id="TYZ19260.1"/>
    </source>
</evidence>
<evidence type="ECO:0000313" key="2">
    <source>
        <dbReference type="Proteomes" id="UP000323646"/>
    </source>
</evidence>
<proteinExistence type="predicted"/>
<keyword evidence="2" id="KW-1185">Reference proteome</keyword>
<dbReference type="OrthoDB" id="1666083at2"/>